<sequence length="135" mass="15266">MIQILFEFPRQQSSEGNGTPEVAQFKASQKLLAPNNKKGGGTKLYNQYMEIYRKLQNNVVDKTKVEKDGITDYSKYKSDNNKIIGRIEEMEALIAERTRKGSITNFLKKVIDGYPVSANYVEDRKSGSAGMPRPI</sequence>
<name>A0AC35GHR1_9BILA</name>
<evidence type="ECO:0000313" key="2">
    <source>
        <dbReference type="WBParaSite" id="PS1159_v2.g5088.t1"/>
    </source>
</evidence>
<protein>
    <submittedName>
        <fullName evidence="2">Uncharacterized protein</fullName>
    </submittedName>
</protein>
<reference evidence="2" key="1">
    <citation type="submission" date="2022-11" db="UniProtKB">
        <authorList>
            <consortium name="WormBaseParasite"/>
        </authorList>
    </citation>
    <scope>IDENTIFICATION</scope>
</reference>
<evidence type="ECO:0000313" key="1">
    <source>
        <dbReference type="Proteomes" id="UP000887580"/>
    </source>
</evidence>
<proteinExistence type="predicted"/>
<accession>A0AC35GHR1</accession>
<organism evidence="1 2">
    <name type="scientific">Panagrolaimus sp. PS1159</name>
    <dbReference type="NCBI Taxonomy" id="55785"/>
    <lineage>
        <taxon>Eukaryota</taxon>
        <taxon>Metazoa</taxon>
        <taxon>Ecdysozoa</taxon>
        <taxon>Nematoda</taxon>
        <taxon>Chromadorea</taxon>
        <taxon>Rhabditida</taxon>
        <taxon>Tylenchina</taxon>
        <taxon>Panagrolaimomorpha</taxon>
        <taxon>Panagrolaimoidea</taxon>
        <taxon>Panagrolaimidae</taxon>
        <taxon>Panagrolaimus</taxon>
    </lineage>
</organism>
<dbReference type="Proteomes" id="UP000887580">
    <property type="component" value="Unplaced"/>
</dbReference>
<dbReference type="WBParaSite" id="PS1159_v2.g5088.t1">
    <property type="protein sequence ID" value="PS1159_v2.g5088.t1"/>
    <property type="gene ID" value="PS1159_v2.g5088"/>
</dbReference>